<comment type="caution">
    <text evidence="1">The sequence shown here is derived from an EMBL/GenBank/DDBJ whole genome shotgun (WGS) entry which is preliminary data.</text>
</comment>
<sequence>MTETPLISLTRVMGTKTDHVYVAVRDTVFMMPHKVASSSIKAALRLAIGCTRRDDRLDFMAKTETRKFNRRIGFVRHPLTRLESCYADKFILRARAGRSFLPDLIALGFRAEMTFAEFVERACEIPDEMADGDGKHFRSQYFDLADEDGLIPTFIGRFEKMAGDWQRVRDMAWAGIKLPSLNHLRASARDGVEWTEQARSAAIARYATDFKAFGYKP</sequence>
<evidence type="ECO:0000313" key="1">
    <source>
        <dbReference type="EMBL" id="KKL78283.1"/>
    </source>
</evidence>
<accession>A0A0F9EVX9</accession>
<name>A0A0F9EVX9_9ZZZZ</name>
<evidence type="ECO:0008006" key="2">
    <source>
        <dbReference type="Google" id="ProtNLM"/>
    </source>
</evidence>
<dbReference type="GO" id="GO:0008146">
    <property type="term" value="F:sulfotransferase activity"/>
    <property type="evidence" value="ECO:0007669"/>
    <property type="project" value="InterPro"/>
</dbReference>
<protein>
    <recommendedName>
        <fullName evidence="2">Sulfotransferase domain-containing protein</fullName>
    </recommendedName>
</protein>
<proteinExistence type="predicted"/>
<dbReference type="InterPro" id="IPR005331">
    <property type="entry name" value="Sulfotransferase"/>
</dbReference>
<dbReference type="AlphaFoldDB" id="A0A0F9EVX9"/>
<dbReference type="EMBL" id="LAZR01023507">
    <property type="protein sequence ID" value="KKL78283.1"/>
    <property type="molecule type" value="Genomic_DNA"/>
</dbReference>
<dbReference type="Pfam" id="PF03567">
    <property type="entry name" value="Sulfotransfer_2"/>
    <property type="match status" value="1"/>
</dbReference>
<reference evidence="1" key="1">
    <citation type="journal article" date="2015" name="Nature">
        <title>Complex archaea that bridge the gap between prokaryotes and eukaryotes.</title>
        <authorList>
            <person name="Spang A."/>
            <person name="Saw J.H."/>
            <person name="Jorgensen S.L."/>
            <person name="Zaremba-Niedzwiedzka K."/>
            <person name="Martijn J."/>
            <person name="Lind A.E."/>
            <person name="van Eijk R."/>
            <person name="Schleper C."/>
            <person name="Guy L."/>
            <person name="Ettema T.J."/>
        </authorList>
    </citation>
    <scope>NUCLEOTIDE SEQUENCE</scope>
</reference>
<dbReference type="GO" id="GO:0016020">
    <property type="term" value="C:membrane"/>
    <property type="evidence" value="ECO:0007669"/>
    <property type="project" value="InterPro"/>
</dbReference>
<gene>
    <name evidence="1" type="ORF">LCGC14_2026420</name>
</gene>
<organism evidence="1">
    <name type="scientific">marine sediment metagenome</name>
    <dbReference type="NCBI Taxonomy" id="412755"/>
    <lineage>
        <taxon>unclassified sequences</taxon>
        <taxon>metagenomes</taxon>
        <taxon>ecological metagenomes</taxon>
    </lineage>
</organism>